<reference evidence="3 4" key="1">
    <citation type="journal article" date="2018" name="Nat. Ecol. Evol.">
        <title>Shark genomes provide insights into elasmobranch evolution and the origin of vertebrates.</title>
        <authorList>
            <person name="Hara Y"/>
            <person name="Yamaguchi K"/>
            <person name="Onimaru K"/>
            <person name="Kadota M"/>
            <person name="Koyanagi M"/>
            <person name="Keeley SD"/>
            <person name="Tatsumi K"/>
            <person name="Tanaka K"/>
            <person name="Motone F"/>
            <person name="Kageyama Y"/>
            <person name="Nozu R"/>
            <person name="Adachi N"/>
            <person name="Nishimura O"/>
            <person name="Nakagawa R"/>
            <person name="Tanegashima C"/>
            <person name="Kiyatake I"/>
            <person name="Matsumoto R"/>
            <person name="Murakumo K"/>
            <person name="Nishida K"/>
            <person name="Terakita A"/>
            <person name="Kuratani S"/>
            <person name="Sato K"/>
            <person name="Hyodo S Kuraku.S."/>
        </authorList>
    </citation>
    <scope>NUCLEOTIDE SEQUENCE [LARGE SCALE GENOMIC DNA]</scope>
</reference>
<feature type="compositionally biased region" description="Polar residues" evidence="2">
    <location>
        <begin position="261"/>
        <end position="276"/>
    </location>
</feature>
<feature type="region of interest" description="Disordered" evidence="2">
    <location>
        <begin position="253"/>
        <end position="283"/>
    </location>
</feature>
<accession>A0A401T748</accession>
<feature type="coiled-coil region" evidence="1">
    <location>
        <begin position="137"/>
        <end position="171"/>
    </location>
</feature>
<name>A0A401T748_CHIPU</name>
<evidence type="ECO:0000313" key="3">
    <source>
        <dbReference type="EMBL" id="GCC38468.1"/>
    </source>
</evidence>
<dbReference type="EMBL" id="BEZZ01001189">
    <property type="protein sequence ID" value="GCC38468.1"/>
    <property type="molecule type" value="Genomic_DNA"/>
</dbReference>
<evidence type="ECO:0000256" key="2">
    <source>
        <dbReference type="SAM" id="MobiDB-lite"/>
    </source>
</evidence>
<proteinExistence type="predicted"/>
<evidence type="ECO:0000313" key="4">
    <source>
        <dbReference type="Proteomes" id="UP000287033"/>
    </source>
</evidence>
<protein>
    <submittedName>
        <fullName evidence="3">Uncharacterized protein</fullName>
    </submittedName>
</protein>
<feature type="compositionally biased region" description="Polar residues" evidence="2">
    <location>
        <begin position="1"/>
        <end position="25"/>
    </location>
</feature>
<gene>
    <name evidence="3" type="ORF">chiPu_0016982</name>
</gene>
<keyword evidence="1" id="KW-0175">Coiled coil</keyword>
<evidence type="ECO:0000256" key="1">
    <source>
        <dbReference type="SAM" id="Coils"/>
    </source>
</evidence>
<keyword evidence="4" id="KW-1185">Reference proteome</keyword>
<comment type="caution">
    <text evidence="3">The sequence shown here is derived from an EMBL/GenBank/DDBJ whole genome shotgun (WGS) entry which is preliminary data.</text>
</comment>
<dbReference type="AlphaFoldDB" id="A0A401T748"/>
<dbReference type="OrthoDB" id="8727472at2759"/>
<feature type="region of interest" description="Disordered" evidence="2">
    <location>
        <begin position="1"/>
        <end position="37"/>
    </location>
</feature>
<organism evidence="3 4">
    <name type="scientific">Chiloscyllium punctatum</name>
    <name type="common">Brownbanded bambooshark</name>
    <name type="synonym">Hemiscyllium punctatum</name>
    <dbReference type="NCBI Taxonomy" id="137246"/>
    <lineage>
        <taxon>Eukaryota</taxon>
        <taxon>Metazoa</taxon>
        <taxon>Chordata</taxon>
        <taxon>Craniata</taxon>
        <taxon>Vertebrata</taxon>
        <taxon>Chondrichthyes</taxon>
        <taxon>Elasmobranchii</taxon>
        <taxon>Galeomorphii</taxon>
        <taxon>Galeoidea</taxon>
        <taxon>Orectolobiformes</taxon>
        <taxon>Hemiscylliidae</taxon>
        <taxon>Chiloscyllium</taxon>
    </lineage>
</organism>
<sequence>MATPFTQYQSELEMSQDTEGGVQSSPLPPLEPVHPNLQRVLQRTLSRKRGEAAQPWEPELGRVNHRHSLLLLRPLAQSQPALSSRGNGAVWRSHYTLQRTPGTNSINRHLEGRREGSALRVPSQKYLEQVCRLLDKIADLQERNSLLKQDKLQIEEKLRQKEKQLELLQHYCSCGSAAVFLQWAGQPGQEDTQLLTHSFTSPVQCQLPDSLQHPRLQQHSSLQKRWASDSGTLWPGNGSSVFPLDECDSCQSESKEHLTSDVHQGSQTHNTGQDTKAPQAGWGRMREILHRLTDTSRTRRTFATRFKGSTHQKHRQKNQEI</sequence>
<dbReference type="Proteomes" id="UP000287033">
    <property type="component" value="Unassembled WGS sequence"/>
</dbReference>